<dbReference type="HOGENOM" id="CLU_048734_0_0_6"/>
<keyword evidence="1" id="KW-0732">Signal</keyword>
<evidence type="ECO:0008006" key="4">
    <source>
        <dbReference type="Google" id="ProtNLM"/>
    </source>
</evidence>
<dbReference type="Proteomes" id="UP000034071">
    <property type="component" value="Chromosome"/>
</dbReference>
<dbReference type="STRING" id="914150.TQ33_0547"/>
<evidence type="ECO:0000313" key="3">
    <source>
        <dbReference type="Proteomes" id="UP000034071"/>
    </source>
</evidence>
<organism evidence="2 3">
    <name type="scientific">Kangiella geojedonensis</name>
    <dbReference type="NCBI Taxonomy" id="914150"/>
    <lineage>
        <taxon>Bacteria</taxon>
        <taxon>Pseudomonadati</taxon>
        <taxon>Pseudomonadota</taxon>
        <taxon>Gammaproteobacteria</taxon>
        <taxon>Kangiellales</taxon>
        <taxon>Kangiellaceae</taxon>
        <taxon>Kangiella</taxon>
    </lineage>
</organism>
<sequence length="458" mass="52010">MANIMNKWLLASAVASVLFSGVASAKVSEEKAAQLGGDVYTPMGSERAGNEDGSIPAWDGGIQQAPEGYEVGDHHPDPFADDEVEFTITASNYKDYEDFLTVGQVALFKTYPENFKMNVYPSRRSASFPQHVYDAIKANAPRAELVQGGNGIKGASIGVPFPFPENGLQLIWNAITRYRGVSVEREVGQASPLPDGDFVLVKLKDELHHIYNEPDMTPEKLAEGNVLFLFRQIVEAPARLAGTALLVHETMDQVKEPRKAWTYNPGQRRVRRAPNVAYDAPGTASDGLRTTDDFDMFNGAPDRYNWTIKGKKEVYIPYNNYKLHSDQLEYDEIVKPGVINSDLVRYEKHRVWVLEADLKPDTRHQYKKRVFYIDEDSYQIVAEEMYDERGDLWRVAQAYPINYYEVPTLWSTLETYYDLPSGRYLVIGLDNQEDMYDFNVDFRGSHFTPSALRRIGRR</sequence>
<dbReference type="CDD" id="cd16329">
    <property type="entry name" value="LolA_like"/>
    <property type="match status" value="1"/>
</dbReference>
<dbReference type="RefSeq" id="WP_179944372.1">
    <property type="nucleotide sequence ID" value="NZ_CP010975.1"/>
</dbReference>
<evidence type="ECO:0000313" key="2">
    <source>
        <dbReference type="EMBL" id="AKE51528.1"/>
    </source>
</evidence>
<dbReference type="Gene3D" id="2.50.20.10">
    <property type="entry name" value="Lipoprotein localisation LolA/LolB/LppX"/>
    <property type="match status" value="1"/>
</dbReference>
<gene>
    <name evidence="2" type="ORF">TQ33_0547</name>
</gene>
<reference evidence="2 3" key="1">
    <citation type="submission" date="2015-02" db="EMBL/GenBank/DDBJ databases">
        <title>Complete genome sequence of Kangiella geojedonensis strain YCS-5T.</title>
        <authorList>
            <person name="Kim K.M."/>
        </authorList>
    </citation>
    <scope>NUCLEOTIDE SEQUENCE [LARGE SCALE GENOMIC DNA]</scope>
    <source>
        <strain evidence="2 3">YCS-5</strain>
    </source>
</reference>
<dbReference type="Pfam" id="PF07044">
    <property type="entry name" value="DUF1329"/>
    <property type="match status" value="1"/>
</dbReference>
<dbReference type="EMBL" id="CP010975">
    <property type="protein sequence ID" value="AKE51528.1"/>
    <property type="molecule type" value="Genomic_DNA"/>
</dbReference>
<feature type="signal peptide" evidence="1">
    <location>
        <begin position="1"/>
        <end position="25"/>
    </location>
</feature>
<name>A0A0F6RBG1_9GAMM</name>
<dbReference type="InterPro" id="IPR010752">
    <property type="entry name" value="DUF1329"/>
</dbReference>
<protein>
    <recommendedName>
        <fullName evidence="4">Outer membrane lipoprotein-sorting protein</fullName>
    </recommendedName>
</protein>
<dbReference type="PATRIC" id="fig|914150.5.peg.557"/>
<proteinExistence type="predicted"/>
<keyword evidence="3" id="KW-1185">Reference proteome</keyword>
<feature type="chain" id="PRO_5002509310" description="Outer membrane lipoprotein-sorting protein" evidence="1">
    <location>
        <begin position="26"/>
        <end position="458"/>
    </location>
</feature>
<accession>A0A0F6RBG1</accession>
<dbReference type="AlphaFoldDB" id="A0A0F6RBG1"/>
<dbReference type="KEGG" id="kge:TQ33_0547"/>
<evidence type="ECO:0000256" key="1">
    <source>
        <dbReference type="SAM" id="SignalP"/>
    </source>
</evidence>